<dbReference type="EMBL" id="KV428134">
    <property type="protein sequence ID" value="KZT35592.1"/>
    <property type="molecule type" value="Genomic_DNA"/>
</dbReference>
<sequence length="151" mass="17212">MFSKSYIAFILFAAIANVAAAPVAEETTTFLKREETATSDALWTPTIWGFKKRDEEAGPDARWTPFIWGSKKRNDESGPDAIWTPSVWSVKKRSGTDPDDAYTIRTWLKARDREVNPDDIIYFTVRSEAEVSEVSEDGANPDDFWHIFNWA</sequence>
<name>A0A166AR74_9AGAM</name>
<organism evidence="2 3">
    <name type="scientific">Sistotremastrum suecicum HHB10207 ss-3</name>
    <dbReference type="NCBI Taxonomy" id="1314776"/>
    <lineage>
        <taxon>Eukaryota</taxon>
        <taxon>Fungi</taxon>
        <taxon>Dikarya</taxon>
        <taxon>Basidiomycota</taxon>
        <taxon>Agaricomycotina</taxon>
        <taxon>Agaricomycetes</taxon>
        <taxon>Sistotremastrales</taxon>
        <taxon>Sistotremastraceae</taxon>
        <taxon>Sistotremastrum</taxon>
    </lineage>
</organism>
<proteinExistence type="predicted"/>
<feature type="signal peptide" evidence="1">
    <location>
        <begin position="1"/>
        <end position="20"/>
    </location>
</feature>
<dbReference type="AlphaFoldDB" id="A0A166AR74"/>
<accession>A0A166AR74</accession>
<evidence type="ECO:0000313" key="2">
    <source>
        <dbReference type="EMBL" id="KZT35592.1"/>
    </source>
</evidence>
<feature type="chain" id="PRO_5007870782" description="Concanavalin A-like lectin/glucanase" evidence="1">
    <location>
        <begin position="21"/>
        <end position="151"/>
    </location>
</feature>
<evidence type="ECO:0008006" key="4">
    <source>
        <dbReference type="Google" id="ProtNLM"/>
    </source>
</evidence>
<evidence type="ECO:0000313" key="3">
    <source>
        <dbReference type="Proteomes" id="UP000076798"/>
    </source>
</evidence>
<dbReference type="Proteomes" id="UP000076798">
    <property type="component" value="Unassembled WGS sequence"/>
</dbReference>
<keyword evidence="1" id="KW-0732">Signal</keyword>
<gene>
    <name evidence="2" type="ORF">SISSUDRAFT_1064335</name>
</gene>
<protein>
    <recommendedName>
        <fullName evidence="4">Concanavalin A-like lectin/glucanase</fullName>
    </recommendedName>
</protein>
<evidence type="ECO:0000256" key="1">
    <source>
        <dbReference type="SAM" id="SignalP"/>
    </source>
</evidence>
<keyword evidence="3" id="KW-1185">Reference proteome</keyword>
<reference evidence="2 3" key="1">
    <citation type="journal article" date="2016" name="Mol. Biol. Evol.">
        <title>Comparative Genomics of Early-Diverging Mushroom-Forming Fungi Provides Insights into the Origins of Lignocellulose Decay Capabilities.</title>
        <authorList>
            <person name="Nagy L.G."/>
            <person name="Riley R."/>
            <person name="Tritt A."/>
            <person name="Adam C."/>
            <person name="Daum C."/>
            <person name="Floudas D."/>
            <person name="Sun H."/>
            <person name="Yadav J.S."/>
            <person name="Pangilinan J."/>
            <person name="Larsson K.H."/>
            <person name="Matsuura K."/>
            <person name="Barry K."/>
            <person name="Labutti K."/>
            <person name="Kuo R."/>
            <person name="Ohm R.A."/>
            <person name="Bhattacharya S.S."/>
            <person name="Shirouzu T."/>
            <person name="Yoshinaga Y."/>
            <person name="Martin F.M."/>
            <person name="Grigoriev I.V."/>
            <person name="Hibbett D.S."/>
        </authorList>
    </citation>
    <scope>NUCLEOTIDE SEQUENCE [LARGE SCALE GENOMIC DNA]</scope>
    <source>
        <strain evidence="2 3">HHB10207 ss-3</strain>
    </source>
</reference>